<dbReference type="PANTHER" id="PTHR42914:SF1">
    <property type="entry name" value="7-CYANO-7-DEAZAGUANINE SYNTHASE"/>
    <property type="match status" value="1"/>
</dbReference>
<dbReference type="InterPro" id="IPR018317">
    <property type="entry name" value="QueC"/>
</dbReference>
<feature type="binding site" evidence="11">
    <location>
        <position position="192"/>
    </location>
    <ligand>
        <name>Zn(2+)</name>
        <dbReference type="ChEBI" id="CHEBI:29105"/>
    </ligand>
</feature>
<reference evidence="12 13" key="1">
    <citation type="submission" date="2023-09" db="EMBL/GenBank/DDBJ databases">
        <authorList>
            <person name="Rey-Velasco X."/>
        </authorList>
    </citation>
    <scope>NUCLEOTIDE SEQUENCE [LARGE SCALE GENOMIC DNA]</scope>
    <source>
        <strain evidence="12 13">P385</strain>
    </source>
</reference>
<dbReference type="EC" id="6.3.4.20" evidence="9 11"/>
<evidence type="ECO:0000256" key="5">
    <source>
        <dbReference type="ARBA" id="ARBA00022785"/>
    </source>
</evidence>
<keyword evidence="6 11" id="KW-0862">Zinc</keyword>
<dbReference type="CDD" id="cd01995">
    <property type="entry name" value="QueC-like"/>
    <property type="match status" value="1"/>
</dbReference>
<feature type="binding site" evidence="11">
    <location>
        <begin position="12"/>
        <end position="22"/>
    </location>
    <ligand>
        <name>ATP</name>
        <dbReference type="ChEBI" id="CHEBI:30616"/>
    </ligand>
</feature>
<keyword evidence="3 11" id="KW-0479">Metal-binding</keyword>
<evidence type="ECO:0000256" key="10">
    <source>
        <dbReference type="ARBA" id="ARBA00047890"/>
    </source>
</evidence>
<evidence type="ECO:0000256" key="1">
    <source>
        <dbReference type="ARBA" id="ARBA00005061"/>
    </source>
</evidence>
<protein>
    <recommendedName>
        <fullName evidence="9 11">7-cyano-7-deazaguanine synthase</fullName>
        <ecNumber evidence="9 11">6.3.4.20</ecNumber>
    </recommendedName>
    <alternativeName>
        <fullName evidence="11">7-cyano-7-carbaguanine synthase</fullName>
    </alternativeName>
    <alternativeName>
        <fullName evidence="11">PreQ(0) synthase</fullName>
    </alternativeName>
    <alternativeName>
        <fullName evidence="11">Queuosine biosynthesis protein QueC</fullName>
    </alternativeName>
</protein>
<evidence type="ECO:0000256" key="6">
    <source>
        <dbReference type="ARBA" id="ARBA00022833"/>
    </source>
</evidence>
<gene>
    <name evidence="11 12" type="primary">queC</name>
    <name evidence="12" type="ORF">RM531_02940</name>
</gene>
<dbReference type="EMBL" id="JAVRHY010000002">
    <property type="protein sequence ID" value="MDT0617418.1"/>
    <property type="molecule type" value="Genomic_DNA"/>
</dbReference>
<sequence length="231" mass="24185">MNRDDEHAVVLLSGGLDSATCLAMARAQGLVCHALTVDYGQRHQAEMQAAARLAVSLGAAQHRVVRVDLAGMGGSALTDAGIDVPEQPGTGVPVTYVPARNTVMLSIALAWAEVLDARHIFIGVNAVDYSGYPDCRPAFIEQFERLAALATSAATEQGHTVRIQAPLIALTKAEIIRQGSALGVDYAATVTCYQADADGQACGRCDACRLRRQGFAEAGVSDATRYAADAG</sequence>
<evidence type="ECO:0000256" key="7">
    <source>
        <dbReference type="ARBA" id="ARBA00022840"/>
    </source>
</evidence>
<organism evidence="12 13">
    <name type="scientific">Spectribacter acetivorans</name>
    <dbReference type="NCBI Taxonomy" id="3075603"/>
    <lineage>
        <taxon>Bacteria</taxon>
        <taxon>Pseudomonadati</taxon>
        <taxon>Pseudomonadota</taxon>
        <taxon>Gammaproteobacteria</taxon>
        <taxon>Salinisphaerales</taxon>
        <taxon>Salinisphaeraceae</taxon>
        <taxon>Spectribacter</taxon>
    </lineage>
</organism>
<evidence type="ECO:0000256" key="8">
    <source>
        <dbReference type="ARBA" id="ARBA00037993"/>
    </source>
</evidence>
<evidence type="ECO:0000256" key="2">
    <source>
        <dbReference type="ARBA" id="ARBA00022598"/>
    </source>
</evidence>
<dbReference type="InterPro" id="IPR014729">
    <property type="entry name" value="Rossmann-like_a/b/a_fold"/>
</dbReference>
<evidence type="ECO:0000256" key="4">
    <source>
        <dbReference type="ARBA" id="ARBA00022741"/>
    </source>
</evidence>
<comment type="similarity">
    <text evidence="8 11">Belongs to the QueC family.</text>
</comment>
<dbReference type="Gene3D" id="3.40.50.620">
    <property type="entry name" value="HUPs"/>
    <property type="match status" value="1"/>
</dbReference>
<keyword evidence="5 11" id="KW-0671">Queuosine biosynthesis</keyword>
<comment type="pathway">
    <text evidence="1 11">Purine metabolism; 7-cyano-7-deazaguanine biosynthesis.</text>
</comment>
<dbReference type="RefSeq" id="WP_311657182.1">
    <property type="nucleotide sequence ID" value="NZ_JAVRHY010000002.1"/>
</dbReference>
<dbReference type="PANTHER" id="PTHR42914">
    <property type="entry name" value="7-CYANO-7-DEAZAGUANINE SYNTHASE"/>
    <property type="match status" value="1"/>
</dbReference>
<keyword evidence="4 11" id="KW-0547">Nucleotide-binding</keyword>
<feature type="binding site" evidence="11">
    <location>
        <position position="205"/>
    </location>
    <ligand>
        <name>Zn(2+)</name>
        <dbReference type="ChEBI" id="CHEBI:29105"/>
    </ligand>
</feature>
<evidence type="ECO:0000256" key="11">
    <source>
        <dbReference type="HAMAP-Rule" id="MF_01633"/>
    </source>
</evidence>
<keyword evidence="2 11" id="KW-0436">Ligase</keyword>
<comment type="catalytic activity">
    <reaction evidence="10 11">
        <text>7-carboxy-7-carbaguanine + NH4(+) + 2 ATP = 7-cyano-7-carbaguanine + 2 AMP + 2 diphosphate + 2 H(+)</text>
        <dbReference type="Rhea" id="RHEA:27982"/>
        <dbReference type="ChEBI" id="CHEBI:15378"/>
        <dbReference type="ChEBI" id="CHEBI:28938"/>
        <dbReference type="ChEBI" id="CHEBI:30616"/>
        <dbReference type="ChEBI" id="CHEBI:33019"/>
        <dbReference type="ChEBI" id="CHEBI:45075"/>
        <dbReference type="ChEBI" id="CHEBI:61036"/>
        <dbReference type="ChEBI" id="CHEBI:456215"/>
        <dbReference type="EC" id="6.3.4.20"/>
    </reaction>
</comment>
<keyword evidence="13" id="KW-1185">Reference proteome</keyword>
<dbReference type="HAMAP" id="MF_01633">
    <property type="entry name" value="QueC"/>
    <property type="match status" value="1"/>
</dbReference>
<dbReference type="Proteomes" id="UP001259982">
    <property type="component" value="Unassembled WGS sequence"/>
</dbReference>
<comment type="function">
    <text evidence="11">Catalyzes the ATP-dependent conversion of 7-carboxy-7-deazaguanine (CDG) to 7-cyano-7-deazaguanine (preQ(0)).</text>
</comment>
<dbReference type="PIRSF" id="PIRSF006293">
    <property type="entry name" value="ExsB"/>
    <property type="match status" value="1"/>
</dbReference>
<keyword evidence="7 11" id="KW-0067">ATP-binding</keyword>
<comment type="caution">
    <text evidence="12">The sequence shown here is derived from an EMBL/GenBank/DDBJ whole genome shotgun (WGS) entry which is preliminary data.</text>
</comment>
<dbReference type="NCBIfam" id="TIGR00364">
    <property type="entry name" value="7-cyano-7-deazaguanine synthase QueC"/>
    <property type="match status" value="1"/>
</dbReference>
<comment type="cofactor">
    <cofactor evidence="11">
        <name>Zn(2+)</name>
        <dbReference type="ChEBI" id="CHEBI:29105"/>
    </cofactor>
    <text evidence="11">Binds 1 zinc ion per subunit.</text>
</comment>
<evidence type="ECO:0000256" key="3">
    <source>
        <dbReference type="ARBA" id="ARBA00022723"/>
    </source>
</evidence>
<name>A0ABU3B5G6_9GAMM</name>
<proteinExistence type="inferred from homology"/>
<evidence type="ECO:0000313" key="13">
    <source>
        <dbReference type="Proteomes" id="UP001259982"/>
    </source>
</evidence>
<feature type="binding site" evidence="11">
    <location>
        <position position="208"/>
    </location>
    <ligand>
        <name>Zn(2+)</name>
        <dbReference type="ChEBI" id="CHEBI:29105"/>
    </ligand>
</feature>
<evidence type="ECO:0000256" key="9">
    <source>
        <dbReference type="ARBA" id="ARBA00039149"/>
    </source>
</evidence>
<feature type="binding site" evidence="11">
    <location>
        <position position="202"/>
    </location>
    <ligand>
        <name>Zn(2+)</name>
        <dbReference type="ChEBI" id="CHEBI:29105"/>
    </ligand>
</feature>
<dbReference type="SUPFAM" id="SSF52402">
    <property type="entry name" value="Adenine nucleotide alpha hydrolases-like"/>
    <property type="match status" value="1"/>
</dbReference>
<dbReference type="Pfam" id="PF06508">
    <property type="entry name" value="QueC"/>
    <property type="match status" value="1"/>
</dbReference>
<evidence type="ECO:0000313" key="12">
    <source>
        <dbReference type="EMBL" id="MDT0617418.1"/>
    </source>
</evidence>
<accession>A0ABU3B5G6</accession>
<dbReference type="GO" id="GO:0016874">
    <property type="term" value="F:ligase activity"/>
    <property type="evidence" value="ECO:0007669"/>
    <property type="project" value="UniProtKB-KW"/>
</dbReference>